<dbReference type="Proteomes" id="UP000001601">
    <property type="component" value="Unassembled WGS sequence"/>
</dbReference>
<gene>
    <name evidence="1" type="ORF">MED217_10667</name>
</gene>
<protein>
    <submittedName>
        <fullName evidence="1">Uncharacterized protein</fullName>
    </submittedName>
</protein>
<dbReference type="EMBL" id="AANC01000006">
    <property type="protein sequence ID" value="EAQ49006.1"/>
    <property type="molecule type" value="Genomic_DNA"/>
</dbReference>
<evidence type="ECO:0000313" key="2">
    <source>
        <dbReference type="Proteomes" id="UP000001601"/>
    </source>
</evidence>
<sequence length="42" mass="4904">MDFGKKEHRIGVPLYPSGNLKQDMARLRLFFKDVQGKIPERS</sequence>
<accession>A3XN62</accession>
<dbReference type="HOGENOM" id="CLU_3253430_0_0_10"/>
<name>A3XN62_LEEBM</name>
<reference evidence="1 2" key="1">
    <citation type="journal article" date="2007" name="Nature">
        <title>Light stimulates growth of proteorhodopsin-containing marine Flavobacteria.</title>
        <authorList>
            <person name="Gomez-Consarnau L."/>
            <person name="Gonzalez J.M."/>
            <person name="Coll-Llado M."/>
            <person name="Gourdon P."/>
            <person name="Pascher T."/>
            <person name="Neutze R."/>
            <person name="Pedros-Alio C."/>
            <person name="Pinhassi J."/>
        </authorList>
    </citation>
    <scope>NUCLEOTIDE SEQUENCE [LARGE SCALE GENOMIC DNA]</scope>
    <source>
        <strain evidence="1 2">MED217</strain>
    </source>
</reference>
<keyword evidence="2" id="KW-1185">Reference proteome</keyword>
<dbReference type="AlphaFoldDB" id="A3XN62"/>
<evidence type="ECO:0000313" key="1">
    <source>
        <dbReference type="EMBL" id="EAQ49006.1"/>
    </source>
</evidence>
<dbReference type="eggNOG" id="COG0204">
    <property type="taxonomic scope" value="Bacteria"/>
</dbReference>
<proteinExistence type="predicted"/>
<dbReference type="STRING" id="398720.MED217_10667"/>
<dbReference type="RefSeq" id="WP_009780503.1">
    <property type="nucleotide sequence ID" value="NZ_CH672395.1"/>
</dbReference>
<comment type="caution">
    <text evidence="1">The sequence shown here is derived from an EMBL/GenBank/DDBJ whole genome shotgun (WGS) entry which is preliminary data.</text>
</comment>
<organism evidence="1 2">
    <name type="scientific">Leeuwenhoekiella blandensis (strain CECT 7118 / CCUG 51940 / KCTC 22103 / MED217)</name>
    <name type="common">Flavobacterium sp. (strain MED217)</name>
    <dbReference type="NCBI Taxonomy" id="398720"/>
    <lineage>
        <taxon>Bacteria</taxon>
        <taxon>Pseudomonadati</taxon>
        <taxon>Bacteroidota</taxon>
        <taxon>Flavobacteriia</taxon>
        <taxon>Flavobacteriales</taxon>
        <taxon>Flavobacteriaceae</taxon>
        <taxon>Leeuwenhoekiella</taxon>
    </lineage>
</organism>